<feature type="non-terminal residue" evidence="1">
    <location>
        <position position="115"/>
    </location>
</feature>
<sequence length="115" mass="13479">MERKFSEQELIRRENLKKLQEANKNPYQTEIVDRTYSLAEFNHAFEHKSKEELHDNPTSEITLAGRVMGIRQTFGIIKDFSGVAQFYVNKKVVDEDTFKKFKEIDVGDICLLYTS</sequence>
<dbReference type="InterPro" id="IPR012340">
    <property type="entry name" value="NA-bd_OB-fold"/>
</dbReference>
<organism evidence="1 2">
    <name type="scientific">Candidatus Ureaplasma intestinipullorum</name>
    <dbReference type="NCBI Taxonomy" id="2838770"/>
    <lineage>
        <taxon>Bacteria</taxon>
        <taxon>Bacillati</taxon>
        <taxon>Mycoplasmatota</taxon>
        <taxon>Mycoplasmoidales</taxon>
        <taxon>Mycoplasmoidaceae</taxon>
        <taxon>Ureaplasma</taxon>
    </lineage>
</organism>
<dbReference type="EMBL" id="JAHLFM010000042">
    <property type="protein sequence ID" value="MBU3831052.1"/>
    <property type="molecule type" value="Genomic_DNA"/>
</dbReference>
<dbReference type="Gene3D" id="2.40.50.140">
    <property type="entry name" value="Nucleic acid-binding proteins"/>
    <property type="match status" value="1"/>
</dbReference>
<dbReference type="SUPFAM" id="SSF50249">
    <property type="entry name" value="Nucleic acid-binding proteins"/>
    <property type="match status" value="1"/>
</dbReference>
<keyword evidence="1" id="KW-0436">Ligase</keyword>
<dbReference type="GO" id="GO:0016874">
    <property type="term" value="F:ligase activity"/>
    <property type="evidence" value="ECO:0007669"/>
    <property type="project" value="UniProtKB-KW"/>
</dbReference>
<reference evidence="1" key="1">
    <citation type="journal article" date="2021" name="PeerJ">
        <title>Extensive microbial diversity within the chicken gut microbiome revealed by metagenomics and culture.</title>
        <authorList>
            <person name="Gilroy R."/>
            <person name="Ravi A."/>
            <person name="Getino M."/>
            <person name="Pursley I."/>
            <person name="Horton D.L."/>
            <person name="Alikhan N.F."/>
            <person name="Baker D."/>
            <person name="Gharbi K."/>
            <person name="Hall N."/>
            <person name="Watson M."/>
            <person name="Adriaenssens E.M."/>
            <person name="Foster-Nyarko E."/>
            <person name="Jarju S."/>
            <person name="Secka A."/>
            <person name="Antonio M."/>
            <person name="Oren A."/>
            <person name="Chaudhuri R.R."/>
            <person name="La Ragione R."/>
            <person name="Hildebrand F."/>
            <person name="Pallen M.J."/>
        </authorList>
    </citation>
    <scope>NUCLEOTIDE SEQUENCE</scope>
    <source>
        <strain evidence="1">A5-1222</strain>
    </source>
</reference>
<proteinExistence type="predicted"/>
<comment type="caution">
    <text evidence="1">The sequence shown here is derived from an EMBL/GenBank/DDBJ whole genome shotgun (WGS) entry which is preliminary data.</text>
</comment>
<gene>
    <name evidence="1" type="ORF">H9897_02765</name>
</gene>
<name>A0A9E2KX08_9BACT</name>
<reference evidence="1" key="2">
    <citation type="submission" date="2021-04" db="EMBL/GenBank/DDBJ databases">
        <authorList>
            <person name="Gilroy R."/>
        </authorList>
    </citation>
    <scope>NUCLEOTIDE SEQUENCE</scope>
    <source>
        <strain evidence="1">A5-1222</strain>
    </source>
</reference>
<evidence type="ECO:0000313" key="1">
    <source>
        <dbReference type="EMBL" id="MBU3831052.1"/>
    </source>
</evidence>
<protein>
    <submittedName>
        <fullName evidence="1">Lysine--tRNA ligase</fullName>
    </submittedName>
</protein>
<dbReference type="AlphaFoldDB" id="A0A9E2KX08"/>
<dbReference type="Proteomes" id="UP000824247">
    <property type="component" value="Unassembled WGS sequence"/>
</dbReference>
<accession>A0A9E2KX08</accession>
<evidence type="ECO:0000313" key="2">
    <source>
        <dbReference type="Proteomes" id="UP000824247"/>
    </source>
</evidence>